<dbReference type="HOGENOM" id="CLU_1562856_0_0_1"/>
<gene>
    <name evidence="2" type="ORF">EDEG_03518</name>
</gene>
<dbReference type="InParanoid" id="J9D390"/>
<reference evidence="2 3" key="1">
    <citation type="submission" date="2011-08" db="EMBL/GenBank/DDBJ databases">
        <authorList>
            <person name="Liu Z.J."/>
            <person name="Shi F.L."/>
            <person name="Lu J.Q."/>
            <person name="Li M."/>
            <person name="Wang Z.L."/>
        </authorList>
    </citation>
    <scope>NUCLEOTIDE SEQUENCE [LARGE SCALE GENOMIC DNA]</scope>
    <source>
        <strain evidence="2 3">USNM 41457</strain>
    </source>
</reference>
<name>J9D390_EDHAE</name>
<keyword evidence="3" id="KW-1185">Reference proteome</keyword>
<evidence type="ECO:0000256" key="1">
    <source>
        <dbReference type="SAM" id="Coils"/>
    </source>
</evidence>
<proteinExistence type="predicted"/>
<sequence length="171" mass="20515">MFFDLFKKKKSEKEVDRDLRRVIRKTERETTKLSSEINKEIKNLEKLLKNANKNKLQILDNEIKRISKKIILLQRRRDKNDSRIERIETIRDSLKETQLYSEMNLNDAERILKSQVKVMEVSKKSLKNIDESILMTDVLKEEMEEDCVDDYEIELLAQKLVDRTRETVNEI</sequence>
<feature type="coiled-coil region" evidence="1">
    <location>
        <begin position="34"/>
        <end position="76"/>
    </location>
</feature>
<dbReference type="VEuPathDB" id="MicrosporidiaDB:EDEG_03518"/>
<protein>
    <submittedName>
        <fullName evidence="2">Uncharacterized protein</fullName>
    </submittedName>
</protein>
<dbReference type="EMBL" id="AFBI03000094">
    <property type="protein sequence ID" value="EJW02034.1"/>
    <property type="molecule type" value="Genomic_DNA"/>
</dbReference>
<dbReference type="Proteomes" id="UP000003163">
    <property type="component" value="Unassembled WGS sequence"/>
</dbReference>
<comment type="caution">
    <text evidence="2">The sequence shown here is derived from an EMBL/GenBank/DDBJ whole genome shotgun (WGS) entry which is preliminary data.</text>
</comment>
<evidence type="ECO:0000313" key="3">
    <source>
        <dbReference type="Proteomes" id="UP000003163"/>
    </source>
</evidence>
<evidence type="ECO:0000313" key="2">
    <source>
        <dbReference type="EMBL" id="EJW02034.1"/>
    </source>
</evidence>
<organism evidence="2 3">
    <name type="scientific">Edhazardia aedis (strain USNM 41457)</name>
    <name type="common">Microsporidian parasite</name>
    <dbReference type="NCBI Taxonomy" id="1003232"/>
    <lineage>
        <taxon>Eukaryota</taxon>
        <taxon>Fungi</taxon>
        <taxon>Fungi incertae sedis</taxon>
        <taxon>Microsporidia</taxon>
        <taxon>Edhazardia</taxon>
    </lineage>
</organism>
<dbReference type="AlphaFoldDB" id="J9D390"/>
<reference evidence="3" key="2">
    <citation type="submission" date="2015-07" db="EMBL/GenBank/DDBJ databases">
        <title>Contrasting host-pathogen interactions and genome evolution in two generalist and specialist microsporidian pathogens of mosquitoes.</title>
        <authorList>
            <consortium name="The Broad Institute Genomics Platform"/>
            <consortium name="The Broad Institute Genome Sequencing Center for Infectious Disease"/>
            <person name="Cuomo C.A."/>
            <person name="Sanscrainte N.D."/>
            <person name="Goldberg J.M."/>
            <person name="Heiman D."/>
            <person name="Young S."/>
            <person name="Zeng Q."/>
            <person name="Becnel J.J."/>
            <person name="Birren B.W."/>
        </authorList>
    </citation>
    <scope>NUCLEOTIDE SEQUENCE [LARGE SCALE GENOMIC DNA]</scope>
    <source>
        <strain evidence="3">USNM 41457</strain>
    </source>
</reference>
<dbReference type="OrthoDB" id="10627090at2759"/>
<accession>J9D390</accession>
<keyword evidence="1" id="KW-0175">Coiled coil</keyword>